<dbReference type="InterPro" id="IPR019587">
    <property type="entry name" value="Polyketide_cyclase/dehydratase"/>
</dbReference>
<dbReference type="SUPFAM" id="SSF55961">
    <property type="entry name" value="Bet v1-like"/>
    <property type="match status" value="1"/>
</dbReference>
<dbReference type="Gene3D" id="3.30.530.20">
    <property type="match status" value="1"/>
</dbReference>
<name>A0ABP8VZ67_9ACTN</name>
<dbReference type="Proteomes" id="UP001500621">
    <property type="component" value="Unassembled WGS sequence"/>
</dbReference>
<dbReference type="Pfam" id="PF10604">
    <property type="entry name" value="Polyketide_cyc2"/>
    <property type="match status" value="1"/>
</dbReference>
<proteinExistence type="predicted"/>
<keyword evidence="2" id="KW-1185">Reference proteome</keyword>
<evidence type="ECO:0000313" key="2">
    <source>
        <dbReference type="Proteomes" id="UP001500621"/>
    </source>
</evidence>
<dbReference type="CDD" id="cd07812">
    <property type="entry name" value="SRPBCC"/>
    <property type="match status" value="1"/>
</dbReference>
<sequence length="169" mass="19084">MSPVSRPLRRDDAVEASVVVRAAPAAVRAVVADPLRFPEWSPECVRVTWLDAHRFRGWNRRGLGVWCTTARVVAREPDEFAFVVRLLGRDFTRWSYRTQPHPDGTLLTEEVRMCLDLPVPVRAFEVALMGVRDRRADLQRNLEQCLRRIRDVVEGSQASASTAASSGES</sequence>
<organism evidence="1 2">
    <name type="scientific">Nocardioides nanhaiensis</name>
    <dbReference type="NCBI Taxonomy" id="1476871"/>
    <lineage>
        <taxon>Bacteria</taxon>
        <taxon>Bacillati</taxon>
        <taxon>Actinomycetota</taxon>
        <taxon>Actinomycetes</taxon>
        <taxon>Propionibacteriales</taxon>
        <taxon>Nocardioidaceae</taxon>
        <taxon>Nocardioides</taxon>
    </lineage>
</organism>
<dbReference type="EMBL" id="BAABIM010000001">
    <property type="protein sequence ID" value="GAA4676827.1"/>
    <property type="molecule type" value="Genomic_DNA"/>
</dbReference>
<evidence type="ECO:0008006" key="3">
    <source>
        <dbReference type="Google" id="ProtNLM"/>
    </source>
</evidence>
<dbReference type="InterPro" id="IPR023393">
    <property type="entry name" value="START-like_dom_sf"/>
</dbReference>
<comment type="caution">
    <text evidence="1">The sequence shown here is derived from an EMBL/GenBank/DDBJ whole genome shotgun (WGS) entry which is preliminary data.</text>
</comment>
<protein>
    <recommendedName>
        <fullName evidence="3">SRPBCC family protein</fullName>
    </recommendedName>
</protein>
<evidence type="ECO:0000313" key="1">
    <source>
        <dbReference type="EMBL" id="GAA4676827.1"/>
    </source>
</evidence>
<accession>A0ABP8VZ67</accession>
<gene>
    <name evidence="1" type="ORF">GCM10023226_12550</name>
</gene>
<reference evidence="2" key="1">
    <citation type="journal article" date="2019" name="Int. J. Syst. Evol. Microbiol.">
        <title>The Global Catalogue of Microorganisms (GCM) 10K type strain sequencing project: providing services to taxonomists for standard genome sequencing and annotation.</title>
        <authorList>
            <consortium name="The Broad Institute Genomics Platform"/>
            <consortium name="The Broad Institute Genome Sequencing Center for Infectious Disease"/>
            <person name="Wu L."/>
            <person name="Ma J."/>
        </authorList>
    </citation>
    <scope>NUCLEOTIDE SEQUENCE [LARGE SCALE GENOMIC DNA]</scope>
    <source>
        <strain evidence="2">JCM 18127</strain>
    </source>
</reference>